<evidence type="ECO:0000313" key="2">
    <source>
        <dbReference type="Proteomes" id="UP000320042"/>
    </source>
</evidence>
<accession>A0A563UCA6</accession>
<protein>
    <submittedName>
        <fullName evidence="1">Uncharacterized protein</fullName>
    </submittedName>
</protein>
<dbReference type="AlphaFoldDB" id="A0A563UCA6"/>
<dbReference type="OrthoDB" id="769901at2"/>
<dbReference type="EMBL" id="VOEJ01000005">
    <property type="protein sequence ID" value="TWR28913.1"/>
    <property type="molecule type" value="Genomic_DNA"/>
</dbReference>
<gene>
    <name evidence="1" type="ORF">FPZ43_11650</name>
</gene>
<sequence length="83" mass="9873">MENYLVTVTLKKQTYQFEIGEYLHHQDERCKFKVFENGKMVASFEPDAHQYLHVCQNPGNLDERVLNLLADKIEAHHPHQRNH</sequence>
<organism evidence="1 2">
    <name type="scientific">Mucilaginibacter pallidiroseus</name>
    <dbReference type="NCBI Taxonomy" id="2599295"/>
    <lineage>
        <taxon>Bacteria</taxon>
        <taxon>Pseudomonadati</taxon>
        <taxon>Bacteroidota</taxon>
        <taxon>Sphingobacteriia</taxon>
        <taxon>Sphingobacteriales</taxon>
        <taxon>Sphingobacteriaceae</taxon>
        <taxon>Mucilaginibacter</taxon>
    </lineage>
</organism>
<name>A0A563UCA6_9SPHI</name>
<comment type="caution">
    <text evidence="1">The sequence shown here is derived from an EMBL/GenBank/DDBJ whole genome shotgun (WGS) entry which is preliminary data.</text>
</comment>
<keyword evidence="2" id="KW-1185">Reference proteome</keyword>
<proteinExistence type="predicted"/>
<reference evidence="1 2" key="1">
    <citation type="submission" date="2019-07" db="EMBL/GenBank/DDBJ databases">
        <authorList>
            <person name="Kim J."/>
        </authorList>
    </citation>
    <scope>NUCLEOTIDE SEQUENCE [LARGE SCALE GENOMIC DNA]</scope>
    <source>
        <strain evidence="2">dk17</strain>
    </source>
</reference>
<dbReference type="RefSeq" id="WP_146382099.1">
    <property type="nucleotide sequence ID" value="NZ_VOEJ01000005.1"/>
</dbReference>
<dbReference type="Proteomes" id="UP000320042">
    <property type="component" value="Unassembled WGS sequence"/>
</dbReference>
<evidence type="ECO:0000313" key="1">
    <source>
        <dbReference type="EMBL" id="TWR28913.1"/>
    </source>
</evidence>